<dbReference type="InterPro" id="IPR012296">
    <property type="entry name" value="Nuclease_put_TT1808"/>
</dbReference>
<feature type="domain" description="Putative restriction endonuclease" evidence="1">
    <location>
        <begin position="19"/>
        <end position="162"/>
    </location>
</feature>
<dbReference type="InterPro" id="IPR008538">
    <property type="entry name" value="Uma2"/>
</dbReference>
<dbReference type="AlphaFoldDB" id="A0AA40T143"/>
<dbReference type="RefSeq" id="WP_191760251.1">
    <property type="nucleotide sequence ID" value="NZ_VJXY01000035.1"/>
</dbReference>
<organism evidence="2 3">
    <name type="scientific">Komarekiella delphini-convector SJRDD-AB1</name>
    <dbReference type="NCBI Taxonomy" id="2593771"/>
    <lineage>
        <taxon>Bacteria</taxon>
        <taxon>Bacillati</taxon>
        <taxon>Cyanobacteriota</taxon>
        <taxon>Cyanophyceae</taxon>
        <taxon>Nostocales</taxon>
        <taxon>Nostocaceae</taxon>
        <taxon>Komarekiella</taxon>
        <taxon>Komarekiella delphini-convector</taxon>
    </lineage>
</organism>
<keyword evidence="3" id="KW-1185">Reference proteome</keyword>
<keyword evidence="2" id="KW-0540">Nuclease</keyword>
<dbReference type="SUPFAM" id="SSF52980">
    <property type="entry name" value="Restriction endonuclease-like"/>
    <property type="match status" value="1"/>
</dbReference>
<dbReference type="PANTHER" id="PTHR34107:SF5">
    <property type="entry name" value="SLL1355 PROTEIN"/>
    <property type="match status" value="1"/>
</dbReference>
<dbReference type="CDD" id="cd06260">
    <property type="entry name" value="DUF820-like"/>
    <property type="match status" value="1"/>
</dbReference>
<evidence type="ECO:0000259" key="1">
    <source>
        <dbReference type="Pfam" id="PF05685"/>
    </source>
</evidence>
<keyword evidence="2" id="KW-0378">Hydrolase</keyword>
<evidence type="ECO:0000313" key="3">
    <source>
        <dbReference type="Proteomes" id="UP001165986"/>
    </source>
</evidence>
<dbReference type="PANTHER" id="PTHR34107">
    <property type="entry name" value="SLL0198 PROTEIN-RELATED"/>
    <property type="match status" value="1"/>
</dbReference>
<dbReference type="EMBL" id="VJXY01000035">
    <property type="protein sequence ID" value="MBD6619053.1"/>
    <property type="molecule type" value="Genomic_DNA"/>
</dbReference>
<dbReference type="InterPro" id="IPR011335">
    <property type="entry name" value="Restrct_endonuc-II-like"/>
</dbReference>
<dbReference type="Gene3D" id="3.90.1570.10">
    <property type="entry name" value="tt1808, chain A"/>
    <property type="match status" value="1"/>
</dbReference>
<proteinExistence type="predicted"/>
<reference evidence="2" key="1">
    <citation type="submission" date="2019-07" db="EMBL/GenBank/DDBJ databases">
        <title>Toxilogical consequences of a new and cryptic species of cyanobacteria (Komarekiella delphini-convector) recovered from the epidermis of a bottlenose dolphin and 1500 ft. in the air.</title>
        <authorList>
            <person name="Brown A.O."/>
            <person name="Dvorak P."/>
            <person name="Villanueva C.D."/>
            <person name="Foss A.J."/>
            <person name="Garvey A.D."/>
            <person name="Gibson Q.A."/>
            <person name="Johansen J.R."/>
            <person name="Casamatta D.A."/>
        </authorList>
    </citation>
    <scope>NUCLEOTIDE SEQUENCE</scope>
    <source>
        <strain evidence="2">SJRDD-AB1</strain>
    </source>
</reference>
<comment type="caution">
    <text evidence="2">The sequence shown here is derived from an EMBL/GenBank/DDBJ whole genome shotgun (WGS) entry which is preliminary data.</text>
</comment>
<protein>
    <submittedName>
        <fullName evidence="2">Uma2 family endonuclease</fullName>
    </submittedName>
</protein>
<evidence type="ECO:0000313" key="2">
    <source>
        <dbReference type="EMBL" id="MBD6619053.1"/>
    </source>
</evidence>
<dbReference type="Proteomes" id="UP001165986">
    <property type="component" value="Unassembled WGS sequence"/>
</dbReference>
<dbReference type="GO" id="GO:0004519">
    <property type="term" value="F:endonuclease activity"/>
    <property type="evidence" value="ECO:0007669"/>
    <property type="project" value="UniProtKB-KW"/>
</dbReference>
<gene>
    <name evidence="2" type="ORF">FNW02_25325</name>
</gene>
<dbReference type="Pfam" id="PF05685">
    <property type="entry name" value="Uma2"/>
    <property type="match status" value="1"/>
</dbReference>
<accession>A0AA40T143</accession>
<keyword evidence="2" id="KW-0255">Endonuclease</keyword>
<sequence length="195" mass="21443">MKNIGLTPGNITVSESTTLEEFLKLPYIEESPAWEYINGEAIQKPMGGGKHSLLQKRLVAVIDALGSNYEAFPELRCTCGNRSVVPDVVVISTNQLPLDESGDLMSSGIDFAPAWVIEILSPAQSQTKVTGNILHCLRNGSQLGWLIDPSERSILVYQPNSLPDLLVGKDILPVLKDMNLKPSVDEIFAWLQRKN</sequence>
<name>A0AA40T143_9NOST</name>